<evidence type="ECO:0000313" key="2">
    <source>
        <dbReference type="Proteomes" id="UP000287972"/>
    </source>
</evidence>
<evidence type="ECO:0000313" key="1">
    <source>
        <dbReference type="EMBL" id="RSL66813.1"/>
    </source>
</evidence>
<accession>A0A428QNF7</accession>
<protein>
    <submittedName>
        <fullName evidence="1">Uncharacterized protein</fullName>
    </submittedName>
</protein>
<sequence length="76" mass="8620">MSLQLKAGSPSYRRLRLPFTNLTHRRRNHDRNQIISDMYGNQGTRIPSTLILAAGIVGCHFCESACRDSLSWEDEG</sequence>
<dbReference type="AlphaFoldDB" id="A0A428QNF7"/>
<dbReference type="EMBL" id="NKCL01000493">
    <property type="protein sequence ID" value="RSL66813.1"/>
    <property type="molecule type" value="Genomic_DNA"/>
</dbReference>
<organism evidence="1 2">
    <name type="scientific">Fusarium floridanum</name>
    <dbReference type="NCBI Taxonomy" id="1325733"/>
    <lineage>
        <taxon>Eukaryota</taxon>
        <taxon>Fungi</taxon>
        <taxon>Dikarya</taxon>
        <taxon>Ascomycota</taxon>
        <taxon>Pezizomycotina</taxon>
        <taxon>Sordariomycetes</taxon>
        <taxon>Hypocreomycetidae</taxon>
        <taxon>Hypocreales</taxon>
        <taxon>Nectriaceae</taxon>
        <taxon>Fusarium</taxon>
        <taxon>Fusarium solani species complex</taxon>
    </lineage>
</organism>
<gene>
    <name evidence="1" type="ORF">CEP51_012757</name>
</gene>
<dbReference type="Proteomes" id="UP000287972">
    <property type="component" value="Unassembled WGS sequence"/>
</dbReference>
<proteinExistence type="predicted"/>
<reference evidence="1 2" key="1">
    <citation type="submission" date="2017-06" db="EMBL/GenBank/DDBJ databases">
        <title>Comparative genomic analysis of Ambrosia Fusariam Clade fungi.</title>
        <authorList>
            <person name="Stajich J.E."/>
            <person name="Carrillo J."/>
            <person name="Kijimoto T."/>
            <person name="Eskalen A."/>
            <person name="O'Donnell K."/>
            <person name="Kasson M."/>
        </authorList>
    </citation>
    <scope>NUCLEOTIDE SEQUENCE [LARGE SCALE GENOMIC DNA]</scope>
    <source>
        <strain evidence="1 2">NRRL62606</strain>
    </source>
</reference>
<comment type="caution">
    <text evidence="1">The sequence shown here is derived from an EMBL/GenBank/DDBJ whole genome shotgun (WGS) entry which is preliminary data.</text>
</comment>
<name>A0A428QNF7_9HYPO</name>
<keyword evidence="2" id="KW-1185">Reference proteome</keyword>